<evidence type="ECO:0000313" key="2">
    <source>
        <dbReference type="EMBL" id="AVX03897.1"/>
    </source>
</evidence>
<dbReference type="AlphaFoldDB" id="A0A2R4MCZ2"/>
<dbReference type="RefSeq" id="WP_342773377.1">
    <property type="nucleotide sequence ID" value="NZ_CP021330.1"/>
</dbReference>
<dbReference type="PIRSF" id="PIRSF021308">
    <property type="entry name" value="UCP021308"/>
    <property type="match status" value="1"/>
</dbReference>
<evidence type="ECO:0000259" key="1">
    <source>
        <dbReference type="Pfam" id="PF08818"/>
    </source>
</evidence>
<dbReference type="InterPro" id="IPR014922">
    <property type="entry name" value="YdhG-like"/>
</dbReference>
<keyword evidence="3" id="KW-1185">Reference proteome</keyword>
<dbReference type="Proteomes" id="UP000258927">
    <property type="component" value="Chromosome"/>
</dbReference>
<organism evidence="2 3">
    <name type="scientific">Maritalea myrionectae</name>
    <dbReference type="NCBI Taxonomy" id="454601"/>
    <lineage>
        <taxon>Bacteria</taxon>
        <taxon>Pseudomonadati</taxon>
        <taxon>Pseudomonadota</taxon>
        <taxon>Alphaproteobacteria</taxon>
        <taxon>Hyphomicrobiales</taxon>
        <taxon>Devosiaceae</taxon>
        <taxon>Maritalea</taxon>
    </lineage>
</organism>
<gene>
    <name evidence="2" type="ORF">MXMO3_01367</name>
</gene>
<dbReference type="Pfam" id="PF08818">
    <property type="entry name" value="DUF1801"/>
    <property type="match status" value="1"/>
</dbReference>
<dbReference type="EMBL" id="CP021330">
    <property type="protein sequence ID" value="AVX03897.1"/>
    <property type="molecule type" value="Genomic_DNA"/>
</dbReference>
<evidence type="ECO:0000313" key="3">
    <source>
        <dbReference type="Proteomes" id="UP000258927"/>
    </source>
</evidence>
<reference evidence="2 3" key="1">
    <citation type="submission" date="2017-05" db="EMBL/GenBank/DDBJ databases">
        <title>Genome Analysis of Maritalea myrionectae HL2708#5.</title>
        <authorList>
            <consortium name="Cotde Inc.-PKNU"/>
            <person name="Jang D."/>
            <person name="Oh H.-M."/>
        </authorList>
    </citation>
    <scope>NUCLEOTIDE SEQUENCE [LARGE SCALE GENOMIC DNA]</scope>
    <source>
        <strain evidence="2 3">HL2708#5</strain>
    </source>
</reference>
<dbReference type="STRING" id="1122213.GCA_000423365_01428"/>
<dbReference type="Gene3D" id="3.90.1150.200">
    <property type="match status" value="1"/>
</dbReference>
<dbReference type="InterPro" id="IPR016786">
    <property type="entry name" value="YdeI_bac"/>
</dbReference>
<dbReference type="Pfam" id="PF13376">
    <property type="entry name" value="OmdA"/>
    <property type="match status" value="1"/>
</dbReference>
<proteinExistence type="predicted"/>
<sequence length="207" mass="23412">MMIADVEDYFTKGCGRCDKFGTPDCVTRTWIDGLNQLRRICNEMGLEEEVKWAHPCYTHAGRNIALIGALRNEIRFSFFNAALLKDPEGILELNGPNTQHASIIKISDNADVERLEPTIRAYIKELMEAAEKGIKPPKVEREIDLPEEMIDALDSDPELAEAFHNLTPGRQRSYAINLNGAKKSETRINRITKFRDHIIAGKGAMER</sequence>
<dbReference type="KEGG" id="mmyr:MXMO3_01367"/>
<feature type="domain" description="YdhG-like" evidence="1">
    <location>
        <begin position="32"/>
        <end position="126"/>
    </location>
</feature>
<protein>
    <recommendedName>
        <fullName evidence="1">YdhG-like domain-containing protein</fullName>
    </recommendedName>
</protein>
<name>A0A2R4MCZ2_9HYPH</name>
<dbReference type="SUPFAM" id="SSF159888">
    <property type="entry name" value="YdhG-like"/>
    <property type="match status" value="1"/>
</dbReference>
<accession>A0A2R4MCZ2</accession>